<accession>A0AAV6SLX8</accession>
<reference evidence="4 5" key="1">
    <citation type="journal article" date="2021" name="Sci. Rep.">
        <title>Chromosome anchoring in Senegalese sole (Solea senegalensis) reveals sex-associated markers and genome rearrangements in flatfish.</title>
        <authorList>
            <person name="Guerrero-Cozar I."/>
            <person name="Gomez-Garrido J."/>
            <person name="Berbel C."/>
            <person name="Martinez-Blanch J.F."/>
            <person name="Alioto T."/>
            <person name="Claros M.G."/>
            <person name="Gagnaire P.A."/>
            <person name="Manchado M."/>
        </authorList>
    </citation>
    <scope>NUCLEOTIDE SEQUENCE [LARGE SCALE GENOMIC DNA]</scope>
    <source>
        <strain evidence="4">Sse05_10M</strain>
    </source>
</reference>
<protein>
    <submittedName>
        <fullName evidence="4">Methyltransferase NSUN7</fullName>
    </submittedName>
</protein>
<feature type="compositionally biased region" description="Basic residues" evidence="2">
    <location>
        <begin position="48"/>
        <end position="63"/>
    </location>
</feature>
<name>A0AAV6SLX8_SOLSE</name>
<dbReference type="GO" id="GO:0008168">
    <property type="term" value="F:methyltransferase activity"/>
    <property type="evidence" value="ECO:0007669"/>
    <property type="project" value="UniProtKB-KW"/>
</dbReference>
<keyword evidence="1 4" id="KW-0489">Methyltransferase</keyword>
<organism evidence="4 5">
    <name type="scientific">Solea senegalensis</name>
    <name type="common">Senegalese sole</name>
    <dbReference type="NCBI Taxonomy" id="28829"/>
    <lineage>
        <taxon>Eukaryota</taxon>
        <taxon>Metazoa</taxon>
        <taxon>Chordata</taxon>
        <taxon>Craniata</taxon>
        <taxon>Vertebrata</taxon>
        <taxon>Euteleostomi</taxon>
        <taxon>Actinopterygii</taxon>
        <taxon>Neopterygii</taxon>
        <taxon>Teleostei</taxon>
        <taxon>Neoteleostei</taxon>
        <taxon>Acanthomorphata</taxon>
        <taxon>Carangaria</taxon>
        <taxon>Pleuronectiformes</taxon>
        <taxon>Pleuronectoidei</taxon>
        <taxon>Soleidae</taxon>
        <taxon>Solea</taxon>
    </lineage>
</organism>
<feature type="compositionally biased region" description="Low complexity" evidence="2">
    <location>
        <begin position="94"/>
        <end position="104"/>
    </location>
</feature>
<feature type="domain" description="SAM-dependent MTase RsmB/NOP-type" evidence="3">
    <location>
        <begin position="268"/>
        <end position="596"/>
    </location>
</feature>
<dbReference type="GO" id="GO:0032259">
    <property type="term" value="P:methylation"/>
    <property type="evidence" value="ECO:0007669"/>
    <property type="project" value="UniProtKB-KW"/>
</dbReference>
<dbReference type="InterPro" id="IPR001678">
    <property type="entry name" value="MeTrfase_RsmB-F_NOP2_dom"/>
</dbReference>
<feature type="compositionally biased region" description="Basic and acidic residues" evidence="2">
    <location>
        <begin position="619"/>
        <end position="628"/>
    </location>
</feature>
<feature type="compositionally biased region" description="Basic residues" evidence="2">
    <location>
        <begin position="629"/>
        <end position="643"/>
    </location>
</feature>
<proteinExistence type="inferred from homology"/>
<feature type="active site" description="Nucleophile" evidence="1">
    <location>
        <position position="521"/>
    </location>
</feature>
<gene>
    <name evidence="4" type="ORF">JOB18_021192</name>
</gene>
<evidence type="ECO:0000313" key="4">
    <source>
        <dbReference type="EMBL" id="KAG7517970.1"/>
    </source>
</evidence>
<dbReference type="EMBL" id="JAGKHQ010000004">
    <property type="protein sequence ID" value="KAG7517970.1"/>
    <property type="molecule type" value="Genomic_DNA"/>
</dbReference>
<evidence type="ECO:0000259" key="3">
    <source>
        <dbReference type="PROSITE" id="PS51686"/>
    </source>
</evidence>
<feature type="region of interest" description="Disordered" evidence="2">
    <location>
        <begin position="48"/>
        <end position="114"/>
    </location>
</feature>
<evidence type="ECO:0000256" key="1">
    <source>
        <dbReference type="PROSITE-ProRule" id="PRU01023"/>
    </source>
</evidence>
<dbReference type="PROSITE" id="PS51686">
    <property type="entry name" value="SAM_MT_RSMB_NOP"/>
    <property type="match status" value="1"/>
</dbReference>
<dbReference type="PANTHER" id="PTHR14663:SF2">
    <property type="entry name" value="METHYLTRANSFERASE NSUN7-RELATED"/>
    <property type="match status" value="1"/>
</dbReference>
<keyword evidence="5" id="KW-1185">Reference proteome</keyword>
<feature type="compositionally biased region" description="Polar residues" evidence="2">
    <location>
        <begin position="64"/>
        <end position="75"/>
    </location>
</feature>
<comment type="caution">
    <text evidence="1">Lacks conserved residue(s) required for the propagation of feature annotation.</text>
</comment>
<dbReference type="AlphaFoldDB" id="A0AAV6SLX8"/>
<dbReference type="InterPro" id="IPR042620">
    <property type="entry name" value="NSUN7"/>
</dbReference>
<feature type="binding site" evidence="1">
    <location>
        <position position="408"/>
    </location>
    <ligand>
        <name>S-adenosyl-L-methionine</name>
        <dbReference type="ChEBI" id="CHEBI:59789"/>
    </ligand>
</feature>
<feature type="compositionally biased region" description="Basic and acidic residues" evidence="2">
    <location>
        <begin position="538"/>
        <end position="553"/>
    </location>
</feature>
<feature type="region of interest" description="Disordered" evidence="2">
    <location>
        <begin position="619"/>
        <end position="798"/>
    </location>
</feature>
<keyword evidence="1" id="KW-0808">Transferase</keyword>
<dbReference type="InterPro" id="IPR049561">
    <property type="entry name" value="NSUN5_7_fdxn-like"/>
</dbReference>
<dbReference type="Pfam" id="PF21148">
    <property type="entry name" value="NSUN5_fdxn-like"/>
    <property type="match status" value="1"/>
</dbReference>
<evidence type="ECO:0000313" key="5">
    <source>
        <dbReference type="Proteomes" id="UP000693946"/>
    </source>
</evidence>
<sequence length="864" mass="94985">MEARYSKVRHNVDTRLASLFKKLWDTRTIVSREKPGQSVNKLSKRKHVCEKMVKKKHTPRRPSHSPTGKTRTSVSRIADSKDPSHLTPLDDPAHAAAPAAAAPPELQTSGQGQPGFPDRVYLLASAIFQNNHLQKPAAHQLVNYGRERGVPLPEVRDAEMKRAAYELAFNTLKYQELLEDIMIDSYLYLSQSIPDDEMGLVAILLYDLQDRKFLPREPHEEEDIVQEVRDIENYLLRCKTQLAASLARCRIKHNLLSIECILPQSVKMKQERSSGLPLYAWINTLNSSLDEVRSVLRSSGFLQVKSIGQLEGQTFCKDPHCQDVLVFPAQLKARLYSTRLLSDHKLIIQDKSCSLGPNAVSSALPDDGDVLMVGCFSGLTVSHTASLITDTHDANSSNQPTVYVCVGDGADAQREELRQVVSDMGCKNVKLIPEVFQSLDGADKRLQRVRAILLTPRCSVSAVSNPVDYILQENGDTDLLKGLSQGSIAQSKLAALVAQQREDIVHALKFPKVLAVVYTTCSSYPEENEELVSRALEQTKAHSEQAGEAKQADFRLSLSPFSSPDTADGPEETDSFFMLEPSEQSNGCFLALLTREPEPVVKEAPHEVLARANAKGLLDRIGSDQSTRKERHGRTGRMTKAVRARTYQPRLPVSIRSTKNQQDPAGHVSTAVCGRQSSQGKPKALSFKASKNTTSSSLSSSSFKQESSCSSSSKQESSCSSSSKQESSCCSSSKQESSCSSSSKQESSCSSSSKQESSCSSSSKPENSTFTKRVAVTFDAATSPRTPHPALRPATPLVRPRKAPQEVLKPVVLVLPPVHFPNFQTGFSPNFSYNKWRTPVQALPFSRSGGGLPKNIVKKSRPLL</sequence>
<evidence type="ECO:0000256" key="2">
    <source>
        <dbReference type="SAM" id="MobiDB-lite"/>
    </source>
</evidence>
<keyword evidence="1" id="KW-0694">RNA-binding</keyword>
<dbReference type="Proteomes" id="UP000693946">
    <property type="component" value="Linkage Group LG12"/>
</dbReference>
<feature type="compositionally biased region" description="Low complexity" evidence="2">
    <location>
        <begin position="695"/>
        <end position="764"/>
    </location>
</feature>
<comment type="similarity">
    <text evidence="1">Belongs to the class I-like SAM-binding methyltransferase superfamily. RsmB/NOP family.</text>
</comment>
<dbReference type="PANTHER" id="PTHR14663">
    <property type="entry name" value="METHYLTRANSFERASE NSUN7-RELATED"/>
    <property type="match status" value="1"/>
</dbReference>
<dbReference type="GO" id="GO:0003723">
    <property type="term" value="F:RNA binding"/>
    <property type="evidence" value="ECO:0007669"/>
    <property type="project" value="UniProtKB-UniRule"/>
</dbReference>
<keyword evidence="1" id="KW-0949">S-adenosyl-L-methionine</keyword>
<comment type="caution">
    <text evidence="4">The sequence shown here is derived from an EMBL/GenBank/DDBJ whole genome shotgun (WGS) entry which is preliminary data.</text>
</comment>
<feature type="region of interest" description="Disordered" evidence="2">
    <location>
        <begin position="538"/>
        <end position="574"/>
    </location>
</feature>